<evidence type="ECO:0000313" key="3">
    <source>
        <dbReference type="EMBL" id="KRL02497.1"/>
    </source>
</evidence>
<accession>A0A0R1M413</accession>
<feature type="compositionally biased region" description="Basic and acidic residues" evidence="1">
    <location>
        <begin position="26"/>
        <end position="43"/>
    </location>
</feature>
<protein>
    <submittedName>
        <fullName evidence="3">Uncharacterized protein</fullName>
    </submittedName>
</protein>
<keyword evidence="2" id="KW-1133">Transmembrane helix</keyword>
<dbReference type="EMBL" id="AZEF01000012">
    <property type="protein sequence ID" value="KRL02497.1"/>
    <property type="molecule type" value="Genomic_DNA"/>
</dbReference>
<dbReference type="PATRIC" id="fig|1423731.3.peg.678"/>
<proteinExistence type="predicted"/>
<evidence type="ECO:0000313" key="4">
    <source>
        <dbReference type="Proteomes" id="UP000051621"/>
    </source>
</evidence>
<feature type="transmembrane region" description="Helical" evidence="2">
    <location>
        <begin position="6"/>
        <end position="25"/>
    </location>
</feature>
<sequence length="54" mass="5829">MTYTAIVFAWGAFVGVAVTLILIGGSKDEKNGSGISDRHDVRQDSGAYDRVNRL</sequence>
<comment type="caution">
    <text evidence="3">The sequence shown here is derived from an EMBL/GenBank/DDBJ whole genome shotgun (WGS) entry which is preliminary data.</text>
</comment>
<name>A0A0R1M413_9LACO</name>
<dbReference type="AlphaFoldDB" id="A0A0R1M413"/>
<dbReference type="RefSeq" id="WP_157054680.1">
    <property type="nucleotide sequence ID" value="NZ_AZEF01000012.1"/>
</dbReference>
<gene>
    <name evidence="3" type="ORF">FC81_GL000662</name>
</gene>
<evidence type="ECO:0000256" key="1">
    <source>
        <dbReference type="SAM" id="MobiDB-lite"/>
    </source>
</evidence>
<feature type="region of interest" description="Disordered" evidence="1">
    <location>
        <begin position="26"/>
        <end position="54"/>
    </location>
</feature>
<keyword evidence="2" id="KW-0472">Membrane</keyword>
<keyword evidence="2" id="KW-0812">Transmembrane</keyword>
<organism evidence="3 4">
    <name type="scientific">Liquorilactobacillus capillatus DSM 19910</name>
    <dbReference type="NCBI Taxonomy" id="1423731"/>
    <lineage>
        <taxon>Bacteria</taxon>
        <taxon>Bacillati</taxon>
        <taxon>Bacillota</taxon>
        <taxon>Bacilli</taxon>
        <taxon>Lactobacillales</taxon>
        <taxon>Lactobacillaceae</taxon>
        <taxon>Liquorilactobacillus</taxon>
    </lineage>
</organism>
<dbReference type="Proteomes" id="UP000051621">
    <property type="component" value="Unassembled WGS sequence"/>
</dbReference>
<keyword evidence="4" id="KW-1185">Reference proteome</keyword>
<evidence type="ECO:0000256" key="2">
    <source>
        <dbReference type="SAM" id="Phobius"/>
    </source>
</evidence>
<reference evidence="3 4" key="1">
    <citation type="journal article" date="2015" name="Genome Announc.">
        <title>Expanding the biotechnology potential of lactobacilli through comparative genomics of 213 strains and associated genera.</title>
        <authorList>
            <person name="Sun Z."/>
            <person name="Harris H.M."/>
            <person name="McCann A."/>
            <person name="Guo C."/>
            <person name="Argimon S."/>
            <person name="Zhang W."/>
            <person name="Yang X."/>
            <person name="Jeffery I.B."/>
            <person name="Cooney J.C."/>
            <person name="Kagawa T.F."/>
            <person name="Liu W."/>
            <person name="Song Y."/>
            <person name="Salvetti E."/>
            <person name="Wrobel A."/>
            <person name="Rasinkangas P."/>
            <person name="Parkhill J."/>
            <person name="Rea M.C."/>
            <person name="O'Sullivan O."/>
            <person name="Ritari J."/>
            <person name="Douillard F.P."/>
            <person name="Paul Ross R."/>
            <person name="Yang R."/>
            <person name="Briner A.E."/>
            <person name="Felis G.E."/>
            <person name="de Vos W.M."/>
            <person name="Barrangou R."/>
            <person name="Klaenhammer T.R."/>
            <person name="Caufield P.W."/>
            <person name="Cui Y."/>
            <person name="Zhang H."/>
            <person name="O'Toole P.W."/>
        </authorList>
    </citation>
    <scope>NUCLEOTIDE SEQUENCE [LARGE SCALE GENOMIC DNA]</scope>
    <source>
        <strain evidence="3 4">DSM 19910</strain>
    </source>
</reference>